<evidence type="ECO:0000313" key="2">
    <source>
        <dbReference type="Proteomes" id="UP000016587"/>
    </source>
</evidence>
<dbReference type="GO" id="GO:0016829">
    <property type="term" value="F:lyase activity"/>
    <property type="evidence" value="ECO:0007669"/>
    <property type="project" value="UniProtKB-KW"/>
</dbReference>
<dbReference type="eggNOG" id="COG4012">
    <property type="taxonomic scope" value="Bacteria"/>
</dbReference>
<evidence type="ECO:0000313" key="1">
    <source>
        <dbReference type="EMBL" id="AGW12352.1"/>
    </source>
</evidence>
<dbReference type="OrthoDB" id="9777509at2"/>
<dbReference type="InterPro" id="IPR014846">
    <property type="entry name" value="DUF1786_pyruvate_format-lyase"/>
</dbReference>
<proteinExistence type="predicted"/>
<dbReference type="KEGG" id="dgg:DGI_0437"/>
<dbReference type="Pfam" id="PF08735">
    <property type="entry name" value="DUF1786"/>
    <property type="match status" value="1"/>
</dbReference>
<organism evidence="1 2">
    <name type="scientific">Megalodesulfovibrio gigas (strain ATCC 19364 / DSM 1382 / NCIMB 9332 / VKM B-1759)</name>
    <name type="common">Desulfovibrio gigas</name>
    <dbReference type="NCBI Taxonomy" id="1121448"/>
    <lineage>
        <taxon>Bacteria</taxon>
        <taxon>Pseudomonadati</taxon>
        <taxon>Thermodesulfobacteriota</taxon>
        <taxon>Desulfovibrionia</taxon>
        <taxon>Desulfovibrionales</taxon>
        <taxon>Desulfovibrionaceae</taxon>
        <taxon>Megalodesulfovibrio</taxon>
    </lineage>
</organism>
<keyword evidence="2" id="KW-1185">Reference proteome</keyword>
<dbReference type="EMBL" id="CP006585">
    <property type="protein sequence ID" value="AGW12352.1"/>
    <property type="molecule type" value="Genomic_DNA"/>
</dbReference>
<reference evidence="2" key="2">
    <citation type="submission" date="2013-07" db="EMBL/GenBank/DDBJ databases">
        <authorList>
            <person name="Morais-Silva F.O."/>
            <person name="Rezende A.M."/>
            <person name="Pimentel C."/>
            <person name="Resende D.M."/>
            <person name="Santos C.I."/>
            <person name="Clemente C."/>
            <person name="de Oliveira L.M."/>
            <person name="da Silva S.M."/>
            <person name="Costa D.A."/>
            <person name="Varela-Raposo A."/>
            <person name="Horacio E.C.A."/>
            <person name="Matos M."/>
            <person name="Flores O."/>
            <person name="Ruiz J.C."/>
            <person name="Rodrigues-Pousada C."/>
        </authorList>
    </citation>
    <scope>NUCLEOTIDE SEQUENCE [LARGE SCALE GENOMIC DNA]</scope>
    <source>
        <strain evidence="2">ATCC 19364 / DSM 1382 / NCIMB 9332 / VKM B-1759</strain>
    </source>
</reference>
<dbReference type="AlphaFoldDB" id="T2G8W0"/>
<gene>
    <name evidence="1" type="ORF">DGI_0437</name>
</gene>
<reference evidence="1 2" key="1">
    <citation type="journal article" date="2013" name="J. Bacteriol.">
        <title>Roles of HynAB and Ech, the only two hydrogenases found in the model sulfate reducer Desulfovibrio gigas.</title>
        <authorList>
            <person name="Morais-Silva F.O."/>
            <person name="Santos C.I."/>
            <person name="Rodrigues R."/>
            <person name="Pereira I.A."/>
            <person name="Rodrigues-Pousada C."/>
        </authorList>
    </citation>
    <scope>NUCLEOTIDE SEQUENCE [LARGE SCALE GENOMIC DNA]</scope>
    <source>
        <strain evidence="2">ATCC 19364 / DSM 1382 / NCIMB 9332 / VKM B-1759</strain>
    </source>
</reference>
<dbReference type="PATRIC" id="fig|1121448.10.peg.436"/>
<sequence length="355" mass="37483">MALLLLDIGSGTQDVLLVPDEVLDGRWPLENCPKFVLPSPAQQVARQIRACTVAGQGVHLHGEIMGGGFFRALKAHLAAGMPASSTSRAGLSLFDNPAFLESMGVTVQEQCPAGHVPIWTGDFSWPWWQGWLAMAGLPMPAMVAAAVQDHGHHPDGGNRLGRFRLWETFLQQGQGRPEALLFETPPREYTRLAALQGCIAGGLVGDTGAAAVLGALFDPAIEALQREAGVCVVNCGNSHLIAFLVHGGRIWGVYEHHTGMRSREELLADLDQFRRGTLAQAQVHASGGHGSLRLEPPAAAGTFDRLVVLGPQRSLLAGSEEGGAAAQFIAPGGDMMLAGAFGLLHGQRLRGAATA</sequence>
<dbReference type="RefSeq" id="WP_021758980.1">
    <property type="nucleotide sequence ID" value="NC_022444.1"/>
</dbReference>
<accession>T2G8W0</accession>
<keyword evidence="1" id="KW-0670">Pyruvate</keyword>
<protein>
    <submittedName>
        <fullName evidence="1">Putative pyruvate format-lyase activating enzyme</fullName>
    </submittedName>
</protein>
<keyword evidence="1" id="KW-0456">Lyase</keyword>
<dbReference type="HOGENOM" id="CLU_803466_0_0_7"/>
<name>T2G8W0_MEGG1</name>
<dbReference type="Proteomes" id="UP000016587">
    <property type="component" value="Chromosome"/>
</dbReference>
<dbReference type="STRING" id="1121448.DGI_0437"/>